<sequence>MSGANGGSLDDCITNLFALTELNGLQWRMYESPPGSMATDPNTVLQSDPVLHAYSKLQTDGVLSVWRRMPAKELPQIFPLPALFLGTPKELWVFWYGTTEPEEIQEHCKDLISKKNEDEGEDGTPYAIPYDVRCLLYKAWNTQIEKHYRSKRFLQIGRWFFRPVRFFDPNAAFVIDDFALAHCHSFNVVGGNSMCMAIRTQLQPNLVRLSPFHIERDVLYRERVVAVVLAPWSLKGQLILKYSVVPASKQEEEEVERQLSQWKEANMFTDAKKRKKKRKEDGGGGETEGEESEDEGWGKKKMPKMVRVEVEGGQRMWWPTQYVLVTLEESRRLVRDRFIVSSRIKCIPDKEPKIIENRFAYLSNSEAAMRITQAVVDDGNLNRRARPNRPLYEVRHGASCRCRACYRAPKVRRDKVRVSYEERTRRKLEREAMASGRRVRISSVNSDDEMEGVEEGGTGEKKNNGMKRELKRVMKSRRYNWRDRHGRPLSRKETELRSFRSDSDNDEAEEKDGEGKEETERQWMRTEKEKEGERGGGDYNLSKDMNTHVEQAAYHFAKSSRHRSPLSDLVTDGPIDHSLGSFTPVSALSPCDKTVEMDTMAKLIVADLKAANEKVKDHLDAAGTLNEYGGYYDLNAAFEDRGTDIRSYHSKRVDDRRQPPYYDKFMAPFKKSVTNHSLQELADDRSDLYYYGAIQRSPTPPRFQRAHVVPQFESEKVGGVKEPPHLTPISDKVVRAKRRPKPSVAAKSPLVWPAIEENDDVFGVMDRLVYLTHPTLDLGSDEEPSDDRTPLDYFEPVELVGGDDAGEGTSSGAENWRDEEMEVEEDEHMHTHLDSSGDLIDSDGLPLHTDSVLSPPASNERADSNNSMYHRLAGGPHSVGETALNKIYPTPPSILQVDICSPAMLGGPHSQARKDEREENSSDSHPSDDEEILREVMLMRDEDAARGDDHISHLHSELGSRRFFDNAPKTSVPFSTRFGSMQARRRLRERKSITMYNKKDGERKEEIPQKLADVVARIDYHTSKQQQTPSTSGTTTTATGNQPWQAAQLHPSHAAHGAPMPHPAAAAHHPAMQMHQQQQYLNQMQPQMPGPSSMMPPQMQHPGYQMGGAPGQMGSYPMMAGGGPRPPHYPPQYGAAMQGMQPVYPSQYQPQMPGGQNPMMMTPPQQPGQPGYHGLPPQMRMGAGAPPGYPTGPHPYHPGQMGGVHPMQAPGMAQQMGGYPAGMSPQMMYRPNQPGMQHQQPGGGSFPPQYGSPMGGMMAPPPVGSMGGAMGGAAQGMQMGAGGGQTMGMGGGMGMGGQYGQMPHQQGMMMSMSGQPMIAGAPHPMGSGGAVPVQPYQMAGSIGAAGPASSAVSTTGMQQLQQVVIAAAGPSNAAKGKEGFKFKQALIRDGKMDDRALFEARMGTDPYAAAIWLPKRLHHKYYKQFVYFTDLAVTELGLKQKAACTDLSPLIPTGGAEGLSIVAAVMLQDTILNLHFDWVFDSCPICACTMSIKARELGVYISPPDVLQERWEVQSEWIGPWHGFHSDTPTAQCTCGFSSIRHRLLSMRSGLFLEDSREATGDDRDSGTNPVVQAVASPHHTSLWFNPTSSVDRALVETLRSVALTTDLGRFVSAIKVNTRTTKERRSKKKKSSLSVGSIGCSRSEYVISQMDRAELLFMGNSSLSIANTSGTRSLRVGESPFFHPWGLQIASDMADPSEMEIKCLLDDVKPLIEGAVREARKIPSSPSSSAGVEGPLTWRALAAKNVKSSGNGDDDSHIAEPIPFIEMSTEKEAIRVAPTIIKHWEHFGLGPIDVPKDVIYLAVSPDDDRIFDMSVVYMRRMSKMYEQNLRLGRHIPYLIRPNEKGATVKEGVLRANRTLMGQTGYGAASNPASSLEFVNTIERYATSVGCTEQFVEKLKSYVLGIEEVLFDVLSTPKNGIFERHTFRECLAYNLYFRRIYKSSKLNDPNIKRHEKDSEEGSPPPVNEEETYTGALADALGVSAGSGSKKKERVKNPFGQQPALSMMENVPTLTQNDWPEDEHGALPQVVVIYLTMWPGWGSDGRDAEAARVTTLALVKAFNAVMMRLPPFKRGLCQLELVPMQRLQEVVGSGADMDRIDRSNNLNTWQMTNMMRNAEIFAMDRPRIEDVMKEVAVGVYRKPRFIHRDYLKTALPKSMTKFGPASGILDWIEDGSKEKQQHSKTFYRVQSVPYQLSNTPAIVAKTESKYAHLCLEELSLYISYCLVGTEFVVATLTDSLGARNESAVLNLKAKSTESGSKFRSRNKTTVRDGLDKLWKFIEGAMMSESKPIRLVIGKLGKMGHGEFKAWCHILSRSNLKKYSTRLRESCTTCNSSGAPILLSACLISTEPEAHLQVLPSYFTPVDPASNQKKIRPLHTPGDNTITHIMVFPTSADVQLIQSADVGGGDDFDGLGDFDVGLGGDDMNLNDLVADIMAGDDGEGGERAAMRNAHANSFFDGALEAGVPNQPLASGWMISTAPGGELPDWFWSSCPSLKRRLPVHLRSSLHINESQLLRSDDMLQAKKEKEQEGNHALDSQKTDEVLRHVLEQYNDLSWLSIDPVTHERKSCLPIHIQSLTRLHDTVLHLIM</sequence>
<feature type="compositionally biased region" description="Basic and acidic residues" evidence="10">
    <location>
        <begin position="1950"/>
        <end position="1959"/>
    </location>
</feature>
<feature type="compositionally biased region" description="Basic and acidic residues" evidence="10">
    <location>
        <begin position="490"/>
        <end position="503"/>
    </location>
</feature>
<gene>
    <name evidence="14" type="ORF">PFISCL1PPCAC_7813</name>
</gene>
<dbReference type="Pfam" id="PF11597">
    <property type="entry name" value="Med13_N"/>
    <property type="match status" value="1"/>
</dbReference>
<evidence type="ECO:0000256" key="1">
    <source>
        <dbReference type="ARBA" id="ARBA00004123"/>
    </source>
</evidence>
<evidence type="ECO:0000256" key="4">
    <source>
        <dbReference type="ARBA" id="ARBA00022491"/>
    </source>
</evidence>
<dbReference type="EMBL" id="BTSY01000002">
    <property type="protein sequence ID" value="GMT16516.1"/>
    <property type="molecule type" value="Genomic_DNA"/>
</dbReference>
<comment type="caution">
    <text evidence="14">The sequence shown here is derived from an EMBL/GenBank/DDBJ whole genome shotgun (WGS) entry which is preliminary data.</text>
</comment>
<dbReference type="PANTHER" id="PTHR48249">
    <property type="entry name" value="MEDIATOR OF RNA POLYMERASE II TRANSCRIPTION SUBUNIT 13"/>
    <property type="match status" value="1"/>
</dbReference>
<evidence type="ECO:0000313" key="15">
    <source>
        <dbReference type="Proteomes" id="UP001432322"/>
    </source>
</evidence>
<organism evidence="14 15">
    <name type="scientific">Pristionchus fissidentatus</name>
    <dbReference type="NCBI Taxonomy" id="1538716"/>
    <lineage>
        <taxon>Eukaryota</taxon>
        <taxon>Metazoa</taxon>
        <taxon>Ecdysozoa</taxon>
        <taxon>Nematoda</taxon>
        <taxon>Chromadorea</taxon>
        <taxon>Rhabditida</taxon>
        <taxon>Rhabditina</taxon>
        <taxon>Diplogasteromorpha</taxon>
        <taxon>Diplogasteroidea</taxon>
        <taxon>Neodiplogasteridae</taxon>
        <taxon>Pristionchus</taxon>
    </lineage>
</organism>
<evidence type="ECO:0000256" key="3">
    <source>
        <dbReference type="ARBA" id="ARBA00019618"/>
    </source>
</evidence>
<feature type="region of interest" description="Disordered" evidence="10">
    <location>
        <begin position="902"/>
        <end position="930"/>
    </location>
</feature>
<feature type="domain" description="MID" evidence="13">
    <location>
        <begin position="1797"/>
        <end position="2089"/>
    </location>
</feature>
<feature type="compositionally biased region" description="Low complexity" evidence="10">
    <location>
        <begin position="1023"/>
        <end position="1039"/>
    </location>
</feature>
<dbReference type="PANTHER" id="PTHR48249:SF3">
    <property type="entry name" value="MEDIATOR OF RNA POLYMERASE II TRANSCRIPTION SUBUNIT 13"/>
    <property type="match status" value="1"/>
</dbReference>
<comment type="subunit">
    <text evidence="9">Component of the Mediator complex.</text>
</comment>
<reference evidence="14" key="1">
    <citation type="submission" date="2023-10" db="EMBL/GenBank/DDBJ databases">
        <title>Genome assembly of Pristionchus species.</title>
        <authorList>
            <person name="Yoshida K."/>
            <person name="Sommer R.J."/>
        </authorList>
    </citation>
    <scope>NUCLEOTIDE SEQUENCE</scope>
    <source>
        <strain evidence="14">RS5133</strain>
    </source>
</reference>
<dbReference type="GO" id="GO:0003713">
    <property type="term" value="F:transcription coactivator activity"/>
    <property type="evidence" value="ECO:0007669"/>
    <property type="project" value="TreeGrafter"/>
</dbReference>
<feature type="compositionally biased region" description="Low complexity" evidence="10">
    <location>
        <begin position="1050"/>
        <end position="1079"/>
    </location>
</feature>
<dbReference type="InterPro" id="IPR009401">
    <property type="entry name" value="Med13_C"/>
</dbReference>
<feature type="region of interest" description="Disordered" evidence="10">
    <location>
        <begin position="1948"/>
        <end position="1969"/>
    </location>
</feature>
<dbReference type="Pfam" id="PF18296">
    <property type="entry name" value="MID_MedPIWI"/>
    <property type="match status" value="1"/>
</dbReference>
<protein>
    <recommendedName>
        <fullName evidence="3 9">Mediator of RNA polymerase II transcription subunit 13</fullName>
    </recommendedName>
</protein>
<keyword evidence="6 9" id="KW-0010">Activator</keyword>
<evidence type="ECO:0000256" key="5">
    <source>
        <dbReference type="ARBA" id="ARBA00023015"/>
    </source>
</evidence>
<keyword evidence="5 9" id="KW-0805">Transcription regulation</keyword>
<evidence type="ECO:0000256" key="9">
    <source>
        <dbReference type="RuleBase" id="RU364134"/>
    </source>
</evidence>
<evidence type="ECO:0000256" key="8">
    <source>
        <dbReference type="ARBA" id="ARBA00023242"/>
    </source>
</evidence>
<feature type="region of interest" description="Disordered" evidence="10">
    <location>
        <begin position="431"/>
        <end position="542"/>
    </location>
</feature>
<dbReference type="GO" id="GO:0016592">
    <property type="term" value="C:mediator complex"/>
    <property type="evidence" value="ECO:0007669"/>
    <property type="project" value="InterPro"/>
</dbReference>
<feature type="compositionally biased region" description="Basic and acidic residues" evidence="10">
    <location>
        <begin position="513"/>
        <end position="536"/>
    </location>
</feature>
<evidence type="ECO:0000256" key="10">
    <source>
        <dbReference type="SAM" id="MobiDB-lite"/>
    </source>
</evidence>
<feature type="domain" description="Mediator complex subunit Med13 N-terminal" evidence="12">
    <location>
        <begin position="8"/>
        <end position="326"/>
    </location>
</feature>
<evidence type="ECO:0000256" key="2">
    <source>
        <dbReference type="ARBA" id="ARBA00009354"/>
    </source>
</evidence>
<proteinExistence type="inferred from homology"/>
<dbReference type="InterPro" id="IPR041285">
    <property type="entry name" value="MID_MedPIWI"/>
</dbReference>
<comment type="similarity">
    <text evidence="2 9">Belongs to the Mediator complex subunit 13 family.</text>
</comment>
<dbReference type="GO" id="GO:0045944">
    <property type="term" value="P:positive regulation of transcription by RNA polymerase II"/>
    <property type="evidence" value="ECO:0007669"/>
    <property type="project" value="TreeGrafter"/>
</dbReference>
<keyword evidence="8 9" id="KW-0539">Nucleus</keyword>
<dbReference type="InterPro" id="IPR051139">
    <property type="entry name" value="Mediator_complx_sub13"/>
</dbReference>
<name>A0AAV5VA39_9BILA</name>
<evidence type="ECO:0000256" key="6">
    <source>
        <dbReference type="ARBA" id="ARBA00023159"/>
    </source>
</evidence>
<keyword evidence="4 9" id="KW-0678">Repressor</keyword>
<dbReference type="Proteomes" id="UP001432322">
    <property type="component" value="Unassembled WGS sequence"/>
</dbReference>
<keyword evidence="15" id="KW-1185">Reference proteome</keyword>
<feature type="compositionally biased region" description="Basic and acidic residues" evidence="10">
    <location>
        <begin position="458"/>
        <end position="472"/>
    </location>
</feature>
<accession>A0AAV5VA39</accession>
<keyword evidence="7 9" id="KW-0804">Transcription</keyword>
<feature type="domain" description="Mediator complex subunit Med13 C-terminal" evidence="11">
    <location>
        <begin position="2207"/>
        <end position="2576"/>
    </location>
</feature>
<comment type="subcellular location">
    <subcellularLocation>
        <location evidence="1 9">Nucleus</location>
    </subcellularLocation>
</comment>
<dbReference type="InterPro" id="IPR021643">
    <property type="entry name" value="Mediator_Med13_N"/>
</dbReference>
<evidence type="ECO:0000313" key="14">
    <source>
        <dbReference type="EMBL" id="GMT16516.1"/>
    </source>
</evidence>
<feature type="region of interest" description="Disordered" evidence="10">
    <location>
        <begin position="828"/>
        <end position="863"/>
    </location>
</feature>
<feature type="region of interest" description="Disordered" evidence="10">
    <location>
        <begin position="271"/>
        <end position="298"/>
    </location>
</feature>
<feature type="region of interest" description="Disordered" evidence="10">
    <location>
        <begin position="1020"/>
        <end position="1079"/>
    </location>
</feature>
<feature type="compositionally biased region" description="Low complexity" evidence="10">
    <location>
        <begin position="836"/>
        <end position="847"/>
    </location>
</feature>
<evidence type="ECO:0000259" key="11">
    <source>
        <dbReference type="Pfam" id="PF06333"/>
    </source>
</evidence>
<evidence type="ECO:0000259" key="12">
    <source>
        <dbReference type="Pfam" id="PF11597"/>
    </source>
</evidence>
<dbReference type="Pfam" id="PF06333">
    <property type="entry name" value="Med13_C"/>
    <property type="match status" value="1"/>
</dbReference>
<evidence type="ECO:0000256" key="7">
    <source>
        <dbReference type="ARBA" id="ARBA00023163"/>
    </source>
</evidence>
<comment type="function">
    <text evidence="9">Component of the Mediator complex, a coactivator involved in regulated transcription of nearly all RNA polymerase II-dependent genes. Mediator functions as a bridge to convey information from gene-specific regulatory proteins to the basal RNA polymerase II transcription machinery. Mediator is recruited to promoters by direct interactions with regulatory proteins and serves as a scaffold for the assembly of a functional preinitiation complex with RNA polymerase II and the general transcription factors.</text>
</comment>
<feature type="compositionally biased region" description="Basic and acidic residues" evidence="10">
    <location>
        <begin position="912"/>
        <end position="930"/>
    </location>
</feature>
<feature type="compositionally biased region" description="Basic residues" evidence="10">
    <location>
        <begin position="473"/>
        <end position="489"/>
    </location>
</feature>
<evidence type="ECO:0000259" key="13">
    <source>
        <dbReference type="Pfam" id="PF18296"/>
    </source>
</evidence>